<gene>
    <name evidence="3" type="ORF">MYCFIDRAFT_117614</name>
</gene>
<evidence type="ECO:0000256" key="2">
    <source>
        <dbReference type="SAM" id="MobiDB-lite"/>
    </source>
</evidence>
<dbReference type="HOGENOM" id="CLU_023476_0_0_1"/>
<dbReference type="VEuPathDB" id="FungiDB:MYCFIDRAFT_117614"/>
<feature type="non-terminal residue" evidence="3">
    <location>
        <position position="459"/>
    </location>
</feature>
<dbReference type="STRING" id="383855.M2YST3"/>
<evidence type="ECO:0000313" key="4">
    <source>
        <dbReference type="Proteomes" id="UP000016932"/>
    </source>
</evidence>
<feature type="coiled-coil region" evidence="1">
    <location>
        <begin position="287"/>
        <end position="314"/>
    </location>
</feature>
<name>M2YST3_PSEFD</name>
<dbReference type="PANTHER" id="PTHR38702:SF1">
    <property type="entry name" value="CALPONIN-HOMOLOGY (CH) DOMAIN-CONTAINING PROTEIN"/>
    <property type="match status" value="1"/>
</dbReference>
<feature type="region of interest" description="Disordered" evidence="2">
    <location>
        <begin position="28"/>
        <end position="57"/>
    </location>
</feature>
<dbReference type="SUPFAM" id="SSF47576">
    <property type="entry name" value="Calponin-homology domain, CH-domain"/>
    <property type="match status" value="1"/>
</dbReference>
<accession>M2YST3</accession>
<evidence type="ECO:0008006" key="5">
    <source>
        <dbReference type="Google" id="ProtNLM"/>
    </source>
</evidence>
<dbReference type="PANTHER" id="PTHR38702">
    <property type="entry name" value="CALPONIN-HOMOLOGY (CH) DOMAIN-CONTAINING PROTEIN"/>
    <property type="match status" value="1"/>
</dbReference>
<dbReference type="Proteomes" id="UP000016932">
    <property type="component" value="Unassembled WGS sequence"/>
</dbReference>
<dbReference type="eggNOG" id="ENOG502QWQI">
    <property type="taxonomic scope" value="Eukaryota"/>
</dbReference>
<evidence type="ECO:0000313" key="3">
    <source>
        <dbReference type="EMBL" id="EME80750.1"/>
    </source>
</evidence>
<dbReference type="AlphaFoldDB" id="M2YST3"/>
<feature type="compositionally biased region" description="Low complexity" evidence="2">
    <location>
        <begin position="30"/>
        <end position="45"/>
    </location>
</feature>
<dbReference type="RefSeq" id="XP_007928146.1">
    <property type="nucleotide sequence ID" value="XM_007929955.1"/>
</dbReference>
<dbReference type="OrthoDB" id="2534759at2759"/>
<dbReference type="InterPro" id="IPR036872">
    <property type="entry name" value="CH_dom_sf"/>
</dbReference>
<keyword evidence="1" id="KW-0175">Coiled coil</keyword>
<feature type="non-terminal residue" evidence="3">
    <location>
        <position position="1"/>
    </location>
</feature>
<protein>
    <recommendedName>
        <fullName evidence="5">Calponin-homology (CH) domain-containing protein</fullName>
    </recommendedName>
</protein>
<keyword evidence="4" id="KW-1185">Reference proteome</keyword>
<dbReference type="EMBL" id="KB446560">
    <property type="protein sequence ID" value="EME80750.1"/>
    <property type="molecule type" value="Genomic_DNA"/>
</dbReference>
<dbReference type="KEGG" id="pfj:MYCFIDRAFT_117614"/>
<sequence length="459" mass="52582">SITSPIQRPDSPSPSVTPSLALDAVPLLDRSVSTPSSTTGSTLSTRSRHSRLSDASGTVVRRRGYMRPQGTAFADSARNRDSVMSLGSIAHMQYYFARTGLLDGKGAQLARGDKKKKKGLMDNSAYAVSESGMDHSVVESPIECDEVWDPSDPTMLPPTVSTYKVRPEYTEPLPDMPVLRRELKEALQDACKVLEESQKQPVDDTTNNADDESGFYDIQGLHLLDIITLAIRAAKNYYTAHTNPHKLYAIRSERNLRKDLYSVLDTLKRMASRNFRGGIRLLELTEILEWIESLDKLLKKEEQQEQEEQAEREAMVWRVGDWTGKEREREWLFMKSFDQDEPTLPQWPEPSDEQKLPTEFLQVLRDGQRLVKMHNACVAKSKRKFDEIKTWHTDVAKPYRAAENLRYWAKAAELRWDVHFTIQALDIVNGKDEATWKAFDEAIFKWCQGVREELTEEWR</sequence>
<evidence type="ECO:0000256" key="1">
    <source>
        <dbReference type="SAM" id="Coils"/>
    </source>
</evidence>
<organism evidence="3 4">
    <name type="scientific">Pseudocercospora fijiensis (strain CIRAD86)</name>
    <name type="common">Black leaf streak disease fungus</name>
    <name type="synonym">Mycosphaerella fijiensis</name>
    <dbReference type="NCBI Taxonomy" id="383855"/>
    <lineage>
        <taxon>Eukaryota</taxon>
        <taxon>Fungi</taxon>
        <taxon>Dikarya</taxon>
        <taxon>Ascomycota</taxon>
        <taxon>Pezizomycotina</taxon>
        <taxon>Dothideomycetes</taxon>
        <taxon>Dothideomycetidae</taxon>
        <taxon>Mycosphaerellales</taxon>
        <taxon>Mycosphaerellaceae</taxon>
        <taxon>Pseudocercospora</taxon>
    </lineage>
</organism>
<reference evidence="3 4" key="1">
    <citation type="journal article" date="2012" name="PLoS Pathog.">
        <title>Diverse lifestyles and strategies of plant pathogenesis encoded in the genomes of eighteen Dothideomycetes fungi.</title>
        <authorList>
            <person name="Ohm R.A."/>
            <person name="Feau N."/>
            <person name="Henrissat B."/>
            <person name="Schoch C.L."/>
            <person name="Horwitz B.A."/>
            <person name="Barry K.W."/>
            <person name="Condon B.J."/>
            <person name="Copeland A.C."/>
            <person name="Dhillon B."/>
            <person name="Glaser F."/>
            <person name="Hesse C.N."/>
            <person name="Kosti I."/>
            <person name="LaButti K."/>
            <person name="Lindquist E.A."/>
            <person name="Lucas S."/>
            <person name="Salamov A.A."/>
            <person name="Bradshaw R.E."/>
            <person name="Ciuffetti L."/>
            <person name="Hamelin R.C."/>
            <person name="Kema G.H.J."/>
            <person name="Lawrence C."/>
            <person name="Scott J.A."/>
            <person name="Spatafora J.W."/>
            <person name="Turgeon B.G."/>
            <person name="de Wit P.J.G.M."/>
            <person name="Zhong S."/>
            <person name="Goodwin S.B."/>
            <person name="Grigoriev I.V."/>
        </authorList>
    </citation>
    <scope>NUCLEOTIDE SEQUENCE [LARGE SCALE GENOMIC DNA]</scope>
    <source>
        <strain evidence="3 4">CIRAD86</strain>
    </source>
</reference>
<proteinExistence type="predicted"/>
<dbReference type="GeneID" id="19330339"/>